<evidence type="ECO:0000259" key="3">
    <source>
        <dbReference type="PROSITE" id="PS50031"/>
    </source>
</evidence>
<dbReference type="CDD" id="cd00052">
    <property type="entry name" value="EH"/>
    <property type="match status" value="3"/>
</dbReference>
<keyword evidence="6" id="KW-1185">Reference proteome</keyword>
<dbReference type="InterPro" id="IPR000261">
    <property type="entry name" value="EH_dom"/>
</dbReference>
<evidence type="ECO:0000256" key="2">
    <source>
        <dbReference type="SAM" id="MobiDB-lite"/>
    </source>
</evidence>
<evidence type="ECO:0000313" key="5">
    <source>
        <dbReference type="EMBL" id="KAI8583513.1"/>
    </source>
</evidence>
<evidence type="ECO:0000256" key="1">
    <source>
        <dbReference type="SAM" id="Coils"/>
    </source>
</evidence>
<protein>
    <submittedName>
        <fullName evidence="5">Uncharacterized protein</fullName>
    </submittedName>
</protein>
<comment type="caution">
    <text evidence="5">The sequence shown here is derived from an EMBL/GenBank/DDBJ whole genome shotgun (WGS) entry which is preliminary data.</text>
</comment>
<dbReference type="GO" id="GO:0005509">
    <property type="term" value="F:calcium ion binding"/>
    <property type="evidence" value="ECO:0007669"/>
    <property type="project" value="InterPro"/>
</dbReference>
<proteinExistence type="predicted"/>
<dbReference type="GO" id="GO:0016197">
    <property type="term" value="P:endosomal transport"/>
    <property type="evidence" value="ECO:0007669"/>
    <property type="project" value="TreeGrafter"/>
</dbReference>
<evidence type="ECO:0000313" key="6">
    <source>
        <dbReference type="Proteomes" id="UP001206595"/>
    </source>
</evidence>
<feature type="region of interest" description="Disordered" evidence="2">
    <location>
        <begin position="1"/>
        <end position="29"/>
    </location>
</feature>
<evidence type="ECO:0000259" key="4">
    <source>
        <dbReference type="PROSITE" id="PS50222"/>
    </source>
</evidence>
<dbReference type="PANTHER" id="PTHR11216">
    <property type="entry name" value="EH DOMAIN"/>
    <property type="match status" value="1"/>
</dbReference>
<dbReference type="SUPFAM" id="SSF47473">
    <property type="entry name" value="EF-hand"/>
    <property type="match status" value="3"/>
</dbReference>
<dbReference type="AlphaFoldDB" id="A0AAD5EGN5"/>
<dbReference type="InterPro" id="IPR011992">
    <property type="entry name" value="EF-hand-dom_pair"/>
</dbReference>
<organism evidence="5 6">
    <name type="scientific">Umbelopsis ramanniana AG</name>
    <dbReference type="NCBI Taxonomy" id="1314678"/>
    <lineage>
        <taxon>Eukaryota</taxon>
        <taxon>Fungi</taxon>
        <taxon>Fungi incertae sedis</taxon>
        <taxon>Mucoromycota</taxon>
        <taxon>Mucoromycotina</taxon>
        <taxon>Umbelopsidomycetes</taxon>
        <taxon>Umbelopsidales</taxon>
        <taxon>Umbelopsidaceae</taxon>
        <taxon>Umbelopsis</taxon>
    </lineage>
</organism>
<dbReference type="GeneID" id="75911091"/>
<dbReference type="EMBL" id="MU620895">
    <property type="protein sequence ID" value="KAI8583513.1"/>
    <property type="molecule type" value="Genomic_DNA"/>
</dbReference>
<accession>A0AAD5EGN5</accession>
<feature type="domain" description="EH" evidence="3">
    <location>
        <begin position="35"/>
        <end position="124"/>
    </location>
</feature>
<feature type="domain" description="EH" evidence="3">
    <location>
        <begin position="290"/>
        <end position="379"/>
    </location>
</feature>
<name>A0AAD5EGN5_UMBRA</name>
<dbReference type="Pfam" id="PF12763">
    <property type="entry name" value="EH"/>
    <property type="match status" value="3"/>
</dbReference>
<dbReference type="PROSITE" id="PS50031">
    <property type="entry name" value="EH"/>
    <property type="match status" value="3"/>
</dbReference>
<dbReference type="GO" id="GO:0005886">
    <property type="term" value="C:plasma membrane"/>
    <property type="evidence" value="ECO:0007669"/>
    <property type="project" value="TreeGrafter"/>
</dbReference>
<dbReference type="PANTHER" id="PTHR11216:SF170">
    <property type="entry name" value="DYNAMIN ASSOCIATED PROTEIN 160, ISOFORM D"/>
    <property type="match status" value="1"/>
</dbReference>
<gene>
    <name evidence="5" type="ORF">K450DRAFT_221553</name>
</gene>
<dbReference type="InterPro" id="IPR002048">
    <property type="entry name" value="EF_hand_dom"/>
</dbReference>
<keyword evidence="1" id="KW-0175">Coiled coil</keyword>
<dbReference type="GO" id="GO:0006897">
    <property type="term" value="P:endocytosis"/>
    <property type="evidence" value="ECO:0007669"/>
    <property type="project" value="TreeGrafter"/>
</dbReference>
<dbReference type="SMART" id="SM00027">
    <property type="entry name" value="EH"/>
    <property type="match status" value="3"/>
</dbReference>
<feature type="domain" description="EF-hand" evidence="4">
    <location>
        <begin position="34"/>
        <end position="69"/>
    </location>
</feature>
<dbReference type="PROSITE" id="PS50222">
    <property type="entry name" value="EF_HAND_2"/>
    <property type="match status" value="1"/>
</dbReference>
<feature type="domain" description="EH" evidence="3">
    <location>
        <begin position="152"/>
        <end position="242"/>
    </location>
</feature>
<feature type="coiled-coil region" evidence="1">
    <location>
        <begin position="459"/>
        <end position="528"/>
    </location>
</feature>
<sequence length="544" mass="60768">MSNSPFAANDPGRHRRSSSQILSSVPGEENLTPEERHIYPQLFKAADIDGKGIVLGEEAVEFFKKSGLPSHVLSEIWTAADDEQRGFLTQQEFYVALKLIACFQNGQTAAVPVFSTVVPPPRFDGVYVEPYPTTHNGVSAMASQLDSIKADERERFIRIFRTNSSPDGFMEGTHAHRLFEKSNLPPDTLSKLWNLANMRRTGSLNQTEFVIAMFYISRLMDHTLDSLPSSIPASIYNSAAGRPGSPTLSRQNTITSPVLRNNTGQSVAATFGQAAFADVLDDAWAIPHDQRTKSKAFFQQLDPRQTGYVSGADAGNFFRNAGLPQTDLEQIWSLAAIQGGDRLSADEFTVAMYLIHERLSGKPIPLTLPRDVIPPSLQSLRNNLVRHNTISNPFPTSPTLARPSLPATPSPFQSTTSDNLFNDVDALQSAQNTMASQRRTLETKFATMKTQTQTNTIRLEQVRNLYESEARAVRKLESEIATEQPGFDRAKAELEQAEYQLQQLKQQKEQYDQQLMNGRNESERMKQRVKVIYEECTQENLSGY</sequence>
<reference evidence="5" key="1">
    <citation type="submission" date="2021-06" db="EMBL/GenBank/DDBJ databases">
        <authorList>
            <consortium name="DOE Joint Genome Institute"/>
            <person name="Mondo S.J."/>
            <person name="Amses K.R."/>
            <person name="Simmons D.R."/>
            <person name="Longcore J.E."/>
            <person name="Seto K."/>
            <person name="Alves G.H."/>
            <person name="Bonds A.E."/>
            <person name="Quandt C.A."/>
            <person name="Davis W.J."/>
            <person name="Chang Y."/>
            <person name="Letcher P.M."/>
            <person name="Powell M.J."/>
            <person name="Kuo A."/>
            <person name="Labutti K."/>
            <person name="Pangilinan J."/>
            <person name="Andreopoulos W."/>
            <person name="Tritt A."/>
            <person name="Riley R."/>
            <person name="Hundley H."/>
            <person name="Johnson J."/>
            <person name="Lipzen A."/>
            <person name="Barry K."/>
            <person name="Berbee M.L."/>
            <person name="Buchler N.E."/>
            <person name="Grigoriev I.V."/>
            <person name="Spatafora J.W."/>
            <person name="Stajich J.E."/>
            <person name="James T.Y."/>
        </authorList>
    </citation>
    <scope>NUCLEOTIDE SEQUENCE</scope>
    <source>
        <strain evidence="5">AG</strain>
    </source>
</reference>
<dbReference type="RefSeq" id="XP_051448517.1">
    <property type="nucleotide sequence ID" value="XM_051585743.1"/>
</dbReference>
<dbReference type="Proteomes" id="UP001206595">
    <property type="component" value="Unassembled WGS sequence"/>
</dbReference>
<dbReference type="Gene3D" id="1.10.238.10">
    <property type="entry name" value="EF-hand"/>
    <property type="match status" value="3"/>
</dbReference>
<dbReference type="GO" id="GO:0005737">
    <property type="term" value="C:cytoplasm"/>
    <property type="evidence" value="ECO:0007669"/>
    <property type="project" value="TreeGrafter"/>
</dbReference>
<feature type="region of interest" description="Disordered" evidence="2">
    <location>
        <begin position="391"/>
        <end position="413"/>
    </location>
</feature>
<reference evidence="5" key="2">
    <citation type="journal article" date="2022" name="Proc. Natl. Acad. Sci. U.S.A.">
        <title>Diploid-dominant life cycles characterize the early evolution of Fungi.</title>
        <authorList>
            <person name="Amses K.R."/>
            <person name="Simmons D.R."/>
            <person name="Longcore J.E."/>
            <person name="Mondo S.J."/>
            <person name="Seto K."/>
            <person name="Jeronimo G.H."/>
            <person name="Bonds A.E."/>
            <person name="Quandt C.A."/>
            <person name="Davis W.J."/>
            <person name="Chang Y."/>
            <person name="Federici B.A."/>
            <person name="Kuo A."/>
            <person name="LaButti K."/>
            <person name="Pangilinan J."/>
            <person name="Andreopoulos W."/>
            <person name="Tritt A."/>
            <person name="Riley R."/>
            <person name="Hundley H."/>
            <person name="Johnson J."/>
            <person name="Lipzen A."/>
            <person name="Barry K."/>
            <person name="Lang B.F."/>
            <person name="Cuomo C.A."/>
            <person name="Buchler N.E."/>
            <person name="Grigoriev I.V."/>
            <person name="Spatafora J.W."/>
            <person name="Stajich J.E."/>
            <person name="James T.Y."/>
        </authorList>
    </citation>
    <scope>NUCLEOTIDE SEQUENCE</scope>
    <source>
        <strain evidence="5">AG</strain>
    </source>
</reference>